<evidence type="ECO:0000313" key="1">
    <source>
        <dbReference type="EMBL" id="TLP95183.1"/>
    </source>
</evidence>
<protein>
    <submittedName>
        <fullName evidence="1">Uncharacterized protein</fullName>
    </submittedName>
</protein>
<reference evidence="1 2" key="1">
    <citation type="submission" date="2019-05" db="EMBL/GenBank/DDBJ databases">
        <title>Nesterenkonia sp. GY074 isolated from the Southern Atlantic Ocean.</title>
        <authorList>
            <person name="Zhang G."/>
        </authorList>
    </citation>
    <scope>NUCLEOTIDE SEQUENCE [LARGE SCALE GENOMIC DNA]</scope>
    <source>
        <strain evidence="1 2">GY074</strain>
    </source>
</reference>
<dbReference type="EMBL" id="VAVZ01000028">
    <property type="protein sequence ID" value="TLP95183.1"/>
    <property type="molecule type" value="Genomic_DNA"/>
</dbReference>
<keyword evidence="2" id="KW-1185">Reference proteome</keyword>
<dbReference type="AlphaFoldDB" id="A0A5R9B994"/>
<gene>
    <name evidence="1" type="ORF">FEF26_10440</name>
</gene>
<proteinExistence type="predicted"/>
<sequence>MPRESVNVRELKRKAVASLRTTITAFNALDDDGRVTTVLLHLQHSFEMLLKAALDKNKVPVFDKRSERSITFEFSVRKAQETEGIKLTDEEAGTLRVIDAWRDAAQHWYLVLDEALLYLHVRAAVTLFEELLSRVFSEPMADHVPARVLPISAEPPQDVQLLIDREYERVAQLLGPNKRGRGEAQARIRALLAMEAHNDADAGEVRQADVRRVEKAVRQGSPREQTFPKLATVASDISGEGLTVQVKLVKWLFVFEGVEAGTGSSGVAVAG</sequence>
<evidence type="ECO:0000313" key="2">
    <source>
        <dbReference type="Proteomes" id="UP000310458"/>
    </source>
</evidence>
<dbReference type="OrthoDB" id="5138762at2"/>
<organism evidence="1 2">
    <name type="scientific">Nesterenkonia salmonea</name>
    <dbReference type="NCBI Taxonomy" id="1804987"/>
    <lineage>
        <taxon>Bacteria</taxon>
        <taxon>Bacillati</taxon>
        <taxon>Actinomycetota</taxon>
        <taxon>Actinomycetes</taxon>
        <taxon>Micrococcales</taxon>
        <taxon>Micrococcaceae</taxon>
        <taxon>Nesterenkonia</taxon>
    </lineage>
</organism>
<dbReference type="RefSeq" id="WP_138253482.1">
    <property type="nucleotide sequence ID" value="NZ_VAVZ01000028.1"/>
</dbReference>
<name>A0A5R9B994_9MICC</name>
<comment type="caution">
    <text evidence="1">The sequence shown here is derived from an EMBL/GenBank/DDBJ whole genome shotgun (WGS) entry which is preliminary data.</text>
</comment>
<accession>A0A5R9B994</accession>
<dbReference type="Proteomes" id="UP000310458">
    <property type="component" value="Unassembled WGS sequence"/>
</dbReference>